<dbReference type="EMBL" id="CP108188">
    <property type="protein sequence ID" value="WTR73830.1"/>
    <property type="molecule type" value="Genomic_DNA"/>
</dbReference>
<reference evidence="1 2" key="1">
    <citation type="submission" date="2022-10" db="EMBL/GenBank/DDBJ databases">
        <title>The complete genomes of actinobacterial strains from the NBC collection.</title>
        <authorList>
            <person name="Joergensen T.S."/>
            <person name="Alvarez Arevalo M."/>
            <person name="Sterndorff E.B."/>
            <person name="Faurdal D."/>
            <person name="Vuksanovic O."/>
            <person name="Mourched A.-S."/>
            <person name="Charusanti P."/>
            <person name="Shaw S."/>
            <person name="Blin K."/>
            <person name="Weber T."/>
        </authorList>
    </citation>
    <scope>NUCLEOTIDE SEQUENCE [LARGE SCALE GENOMIC DNA]</scope>
    <source>
        <strain evidence="1 2">NBC_00123</strain>
    </source>
</reference>
<dbReference type="RefSeq" id="WP_030322826.1">
    <property type="nucleotide sequence ID" value="NZ_CP108188.1"/>
</dbReference>
<proteinExistence type="predicted"/>
<dbReference type="InterPro" id="IPR038556">
    <property type="entry name" value="TAC_Gp13-like_sf"/>
</dbReference>
<evidence type="ECO:0000313" key="2">
    <source>
        <dbReference type="Proteomes" id="UP001622594"/>
    </source>
</evidence>
<keyword evidence="2" id="KW-1185">Reference proteome</keyword>
<organism evidence="1 2">
    <name type="scientific">Streptomyces zaomyceticus</name>
    <dbReference type="NCBI Taxonomy" id="68286"/>
    <lineage>
        <taxon>Bacteria</taxon>
        <taxon>Bacillati</taxon>
        <taxon>Actinomycetota</taxon>
        <taxon>Actinomycetes</taxon>
        <taxon>Kitasatosporales</taxon>
        <taxon>Streptomycetaceae</taxon>
        <taxon>Streptomyces</taxon>
    </lineage>
</organism>
<name>A0ABZ1LHK2_9ACTN</name>
<dbReference type="Proteomes" id="UP001622594">
    <property type="component" value="Chromosome"/>
</dbReference>
<gene>
    <name evidence="1" type="ORF">OG814_33355</name>
</gene>
<protein>
    <submittedName>
        <fullName evidence="1">Uncharacterized protein</fullName>
    </submittedName>
</protein>
<sequence length="137" mass="15391">MASLKDQIRAAQDIKRQDDVQIPEWSPDARFQVRGLPSGDWEAYQNSLAKMTRRDSADGIEMSVRSRKAEIVAKALYDQETEELVFTDLREGISILSKRSAGIINGLFDLVRHLSDDDKDFTQKVKEAEAGFGDGQS</sequence>
<dbReference type="Gene3D" id="3.30.2220.20">
    <property type="entry name" value="Phage tail assembly chaperone gp13-like"/>
    <property type="match status" value="1"/>
</dbReference>
<evidence type="ECO:0000313" key="1">
    <source>
        <dbReference type="EMBL" id="WTR73830.1"/>
    </source>
</evidence>
<accession>A0ABZ1LHK2</accession>